<comment type="subcellular location">
    <subcellularLocation>
        <location evidence="1">Cell membrane</location>
        <topology evidence="1">Single-pass type I membrane protein</topology>
    </subcellularLocation>
</comment>
<dbReference type="PANTHER" id="PTHR46877:SF20">
    <property type="entry name" value="RECEPTOR PROTEIN-TYROSINE KINASE"/>
    <property type="match status" value="1"/>
</dbReference>
<dbReference type="GO" id="GO:0007411">
    <property type="term" value="P:axon guidance"/>
    <property type="evidence" value="ECO:0007669"/>
    <property type="project" value="TreeGrafter"/>
</dbReference>
<keyword evidence="7 10" id="KW-0675">Receptor</keyword>
<dbReference type="GO" id="GO:0030425">
    <property type="term" value="C:dendrite"/>
    <property type="evidence" value="ECO:0007669"/>
    <property type="project" value="TreeGrafter"/>
</dbReference>
<keyword evidence="3" id="KW-0547">Nucleotide-binding</keyword>
<evidence type="ECO:0000256" key="6">
    <source>
        <dbReference type="ARBA" id="ARBA00023136"/>
    </source>
</evidence>
<dbReference type="FunFam" id="2.60.40.1770:FF:000002">
    <property type="entry name" value="ephrin type-A receptor 2"/>
    <property type="match status" value="1"/>
</dbReference>
<keyword evidence="2" id="KW-1003">Cell membrane</keyword>
<gene>
    <name evidence="10" type="ORF">LTLLF_126270</name>
</gene>
<proteinExistence type="predicted"/>
<evidence type="ECO:0000313" key="10">
    <source>
        <dbReference type="EMBL" id="KAH0516262.1"/>
    </source>
</evidence>
<dbReference type="GO" id="GO:0005198">
    <property type="term" value="F:structural molecule activity"/>
    <property type="evidence" value="ECO:0007669"/>
    <property type="project" value="InterPro"/>
</dbReference>
<dbReference type="Proteomes" id="UP000710432">
    <property type="component" value="Unassembled WGS sequence"/>
</dbReference>
<evidence type="ECO:0000256" key="3">
    <source>
        <dbReference type="ARBA" id="ARBA00022741"/>
    </source>
</evidence>
<evidence type="ECO:0000259" key="9">
    <source>
        <dbReference type="Pfam" id="PF02337"/>
    </source>
</evidence>
<dbReference type="InterPro" id="IPR050449">
    <property type="entry name" value="Ephrin_rcpt_TKs"/>
</dbReference>
<dbReference type="GO" id="GO:0007155">
    <property type="term" value="P:cell adhesion"/>
    <property type="evidence" value="ECO:0007669"/>
    <property type="project" value="UniProtKB-KW"/>
</dbReference>
<evidence type="ECO:0000256" key="7">
    <source>
        <dbReference type="ARBA" id="ARBA00023170"/>
    </source>
</evidence>
<dbReference type="AlphaFoldDB" id="A0A8J6L6J2"/>
<keyword evidence="4" id="KW-0067">ATP-binding</keyword>
<dbReference type="Pfam" id="PF02337">
    <property type="entry name" value="Gag_p10"/>
    <property type="match status" value="1"/>
</dbReference>
<dbReference type="Pfam" id="PF25599">
    <property type="entry name" value="Ephrin_CRD"/>
    <property type="match status" value="1"/>
</dbReference>
<reference evidence="10" key="1">
    <citation type="submission" date="2020-03" db="EMBL/GenBank/DDBJ databases">
        <title>Studies in the Genomics of Life Span.</title>
        <authorList>
            <person name="Glass D."/>
        </authorList>
    </citation>
    <scope>NUCLEOTIDE SEQUENCE</scope>
    <source>
        <strain evidence="10">LTLLF</strain>
        <tissue evidence="10">Muscle</tissue>
    </source>
</reference>
<organism evidence="10 11">
    <name type="scientific">Microtus ochrogaster</name>
    <name type="common">Prairie vole</name>
    <dbReference type="NCBI Taxonomy" id="79684"/>
    <lineage>
        <taxon>Eukaryota</taxon>
        <taxon>Metazoa</taxon>
        <taxon>Chordata</taxon>
        <taxon>Craniata</taxon>
        <taxon>Vertebrata</taxon>
        <taxon>Euteleostomi</taxon>
        <taxon>Mammalia</taxon>
        <taxon>Eutheria</taxon>
        <taxon>Euarchontoglires</taxon>
        <taxon>Glires</taxon>
        <taxon>Rodentia</taxon>
        <taxon>Myomorpha</taxon>
        <taxon>Muroidea</taxon>
        <taxon>Cricetidae</taxon>
        <taxon>Arvicolinae</taxon>
        <taxon>Microtus</taxon>
    </lineage>
</organism>
<sequence>MLISNCSRRPIYEIGPVDRPVVSSFGEKGTSIKVETAQEIIKTVLEFSPWFLHAGGFNIIDWEQKHQFTKIDTIAPDEITVSSDFEARNVNLNMVEHIGEAVHLEGLLPGLPGHRRLCGATPRPCPEILQSLAHFPETITMAVSETHPLATVAGTSVNHAVVLYVGEEPLMHCTVNGQWLVPIEQCLCQAGYEKVADACQACSPGSGTAVASSLTGSAVSAS</sequence>
<dbReference type="Gene3D" id="2.60.40.1770">
    <property type="entry name" value="ephrin a2 ectodomain"/>
    <property type="match status" value="1"/>
</dbReference>
<dbReference type="PANTHER" id="PTHR46877">
    <property type="entry name" value="EPH RECEPTOR A5"/>
    <property type="match status" value="1"/>
</dbReference>
<evidence type="ECO:0000256" key="2">
    <source>
        <dbReference type="ARBA" id="ARBA00022475"/>
    </source>
</evidence>
<evidence type="ECO:0000256" key="1">
    <source>
        <dbReference type="ARBA" id="ARBA00004251"/>
    </source>
</evidence>
<evidence type="ECO:0000256" key="4">
    <source>
        <dbReference type="ARBA" id="ARBA00022840"/>
    </source>
</evidence>
<protein>
    <submittedName>
        <fullName evidence="10">Ephrin type-A receptor 2</fullName>
    </submittedName>
</protein>
<dbReference type="InterPro" id="IPR003322">
    <property type="entry name" value="B_retro_matrix"/>
</dbReference>
<dbReference type="GO" id="GO:0005005">
    <property type="term" value="F:transmembrane-ephrin receptor activity"/>
    <property type="evidence" value="ECO:0007669"/>
    <property type="project" value="TreeGrafter"/>
</dbReference>
<dbReference type="GO" id="GO:0005886">
    <property type="term" value="C:plasma membrane"/>
    <property type="evidence" value="ECO:0007669"/>
    <property type="project" value="UniProtKB-SubCell"/>
</dbReference>
<keyword evidence="6" id="KW-0472">Membrane</keyword>
<dbReference type="EMBL" id="JAATJU010020578">
    <property type="protein sequence ID" value="KAH0516262.1"/>
    <property type="molecule type" value="Genomic_DNA"/>
</dbReference>
<name>A0A8J6L6J2_MICOH</name>
<evidence type="ECO:0000256" key="5">
    <source>
        <dbReference type="ARBA" id="ARBA00022889"/>
    </source>
</evidence>
<feature type="domain" description="Beta-retroviral matrix protein" evidence="9">
    <location>
        <begin position="26"/>
        <end position="67"/>
    </location>
</feature>
<dbReference type="GO" id="GO:0005524">
    <property type="term" value="F:ATP binding"/>
    <property type="evidence" value="ECO:0007669"/>
    <property type="project" value="UniProtKB-KW"/>
</dbReference>
<evidence type="ECO:0000256" key="8">
    <source>
        <dbReference type="ARBA" id="ARBA00023180"/>
    </source>
</evidence>
<comment type="caution">
    <text evidence="10">The sequence shown here is derived from an EMBL/GenBank/DDBJ whole genome shotgun (WGS) entry which is preliminary data.</text>
</comment>
<evidence type="ECO:0000313" key="11">
    <source>
        <dbReference type="Proteomes" id="UP000710432"/>
    </source>
</evidence>
<accession>A0A8J6L6J2</accession>
<keyword evidence="8" id="KW-0325">Glycoprotein</keyword>
<keyword evidence="5" id="KW-0130">Cell adhesion</keyword>